<evidence type="ECO:0000256" key="1">
    <source>
        <dbReference type="SAM" id="MobiDB-lite"/>
    </source>
</evidence>
<evidence type="ECO:0000313" key="2">
    <source>
        <dbReference type="EMBL" id="EJT72452.1"/>
    </source>
</evidence>
<feature type="compositionally biased region" description="Basic residues" evidence="1">
    <location>
        <begin position="163"/>
        <end position="173"/>
    </location>
</feature>
<dbReference type="Proteomes" id="UP000006039">
    <property type="component" value="Unassembled WGS sequence"/>
</dbReference>
<dbReference type="EMBL" id="GL385399">
    <property type="protein sequence ID" value="EJT72452.1"/>
    <property type="molecule type" value="Genomic_DNA"/>
</dbReference>
<dbReference type="VEuPathDB" id="FungiDB:GGTG_09318"/>
<evidence type="ECO:0000313" key="4">
    <source>
        <dbReference type="Proteomes" id="UP000006039"/>
    </source>
</evidence>
<dbReference type="STRING" id="644352.J3P721"/>
<reference evidence="2" key="2">
    <citation type="submission" date="2010-07" db="EMBL/GenBank/DDBJ databases">
        <authorList>
            <consortium name="The Broad Institute Genome Sequencing Platform"/>
            <consortium name="Broad Institute Genome Sequencing Center for Infectious Disease"/>
            <person name="Ma L.-J."/>
            <person name="Dead R."/>
            <person name="Young S."/>
            <person name="Zeng Q."/>
            <person name="Koehrsen M."/>
            <person name="Alvarado L."/>
            <person name="Berlin A."/>
            <person name="Chapman S.B."/>
            <person name="Chen Z."/>
            <person name="Freedman E."/>
            <person name="Gellesch M."/>
            <person name="Goldberg J."/>
            <person name="Griggs A."/>
            <person name="Gujja S."/>
            <person name="Heilman E.R."/>
            <person name="Heiman D."/>
            <person name="Hepburn T."/>
            <person name="Howarth C."/>
            <person name="Jen D."/>
            <person name="Larson L."/>
            <person name="Mehta T."/>
            <person name="Neiman D."/>
            <person name="Pearson M."/>
            <person name="Roberts A."/>
            <person name="Saif S."/>
            <person name="Shea T."/>
            <person name="Shenoy N."/>
            <person name="Sisk P."/>
            <person name="Stolte C."/>
            <person name="Sykes S."/>
            <person name="Walk T."/>
            <person name="White J."/>
            <person name="Yandava C."/>
            <person name="Haas B."/>
            <person name="Nusbaum C."/>
            <person name="Birren B."/>
        </authorList>
    </citation>
    <scope>NUCLEOTIDE SEQUENCE</scope>
    <source>
        <strain evidence="2">R3-111a-1</strain>
    </source>
</reference>
<reference evidence="4" key="1">
    <citation type="submission" date="2010-07" db="EMBL/GenBank/DDBJ databases">
        <title>The genome sequence of Gaeumannomyces graminis var. tritici strain R3-111a-1.</title>
        <authorList>
            <consortium name="The Broad Institute Genome Sequencing Platform"/>
            <person name="Ma L.-J."/>
            <person name="Dead R."/>
            <person name="Young S."/>
            <person name="Zeng Q."/>
            <person name="Koehrsen M."/>
            <person name="Alvarado L."/>
            <person name="Berlin A."/>
            <person name="Chapman S.B."/>
            <person name="Chen Z."/>
            <person name="Freedman E."/>
            <person name="Gellesch M."/>
            <person name="Goldberg J."/>
            <person name="Griggs A."/>
            <person name="Gujja S."/>
            <person name="Heilman E.R."/>
            <person name="Heiman D."/>
            <person name="Hepburn T."/>
            <person name="Howarth C."/>
            <person name="Jen D."/>
            <person name="Larson L."/>
            <person name="Mehta T."/>
            <person name="Neiman D."/>
            <person name="Pearson M."/>
            <person name="Roberts A."/>
            <person name="Saif S."/>
            <person name="Shea T."/>
            <person name="Shenoy N."/>
            <person name="Sisk P."/>
            <person name="Stolte C."/>
            <person name="Sykes S."/>
            <person name="Walk T."/>
            <person name="White J."/>
            <person name="Yandava C."/>
            <person name="Haas B."/>
            <person name="Nusbaum C."/>
            <person name="Birren B."/>
        </authorList>
    </citation>
    <scope>NUCLEOTIDE SEQUENCE [LARGE SCALE GENOMIC DNA]</scope>
    <source>
        <strain evidence="4">R3-111a-1</strain>
    </source>
</reference>
<keyword evidence="4" id="KW-1185">Reference proteome</keyword>
<proteinExistence type="predicted"/>
<evidence type="ECO:0000313" key="3">
    <source>
        <dbReference type="EnsemblFungi" id="EJT72452"/>
    </source>
</evidence>
<gene>
    <name evidence="3" type="primary">20349776</name>
    <name evidence="2" type="ORF">GGTG_09318</name>
</gene>
<dbReference type="OrthoDB" id="2922289at2759"/>
<reference evidence="2" key="3">
    <citation type="submission" date="2010-09" db="EMBL/GenBank/DDBJ databases">
        <title>Annotation of Gaeumannomyces graminis var. tritici R3-111a-1.</title>
        <authorList>
            <consortium name="The Broad Institute Genome Sequencing Platform"/>
            <person name="Ma L.-J."/>
            <person name="Dead R."/>
            <person name="Young S.K."/>
            <person name="Zeng Q."/>
            <person name="Gargeya S."/>
            <person name="Fitzgerald M."/>
            <person name="Haas B."/>
            <person name="Abouelleil A."/>
            <person name="Alvarado L."/>
            <person name="Arachchi H.M."/>
            <person name="Berlin A."/>
            <person name="Brown A."/>
            <person name="Chapman S.B."/>
            <person name="Chen Z."/>
            <person name="Dunbar C."/>
            <person name="Freedman E."/>
            <person name="Gearin G."/>
            <person name="Gellesch M."/>
            <person name="Goldberg J."/>
            <person name="Griggs A."/>
            <person name="Gujja S."/>
            <person name="Heiman D."/>
            <person name="Howarth C."/>
            <person name="Larson L."/>
            <person name="Lui A."/>
            <person name="MacDonald P.J.P."/>
            <person name="Mehta T."/>
            <person name="Montmayeur A."/>
            <person name="Murphy C."/>
            <person name="Neiman D."/>
            <person name="Pearson M."/>
            <person name="Priest M."/>
            <person name="Roberts A."/>
            <person name="Saif S."/>
            <person name="Shea T."/>
            <person name="Shenoy N."/>
            <person name="Sisk P."/>
            <person name="Stolte C."/>
            <person name="Sykes S."/>
            <person name="Yandava C."/>
            <person name="Wortman J."/>
            <person name="Nusbaum C."/>
            <person name="Birren B."/>
        </authorList>
    </citation>
    <scope>NUCLEOTIDE SEQUENCE</scope>
    <source>
        <strain evidence="2">R3-111a-1</strain>
    </source>
</reference>
<reference evidence="3" key="4">
    <citation type="journal article" date="2015" name="G3 (Bethesda)">
        <title>Genome sequences of three phytopathogenic species of the Magnaporthaceae family of fungi.</title>
        <authorList>
            <person name="Okagaki L.H."/>
            <person name="Nunes C.C."/>
            <person name="Sailsbery J."/>
            <person name="Clay B."/>
            <person name="Brown D."/>
            <person name="John T."/>
            <person name="Oh Y."/>
            <person name="Young N."/>
            <person name="Fitzgerald M."/>
            <person name="Haas B.J."/>
            <person name="Zeng Q."/>
            <person name="Young S."/>
            <person name="Adiconis X."/>
            <person name="Fan L."/>
            <person name="Levin J.Z."/>
            <person name="Mitchell T.K."/>
            <person name="Okubara P.A."/>
            <person name="Farman M.L."/>
            <person name="Kohn L.M."/>
            <person name="Birren B."/>
            <person name="Ma L.-J."/>
            <person name="Dean R.A."/>
        </authorList>
    </citation>
    <scope>NUCLEOTIDE SEQUENCE</scope>
    <source>
        <strain evidence="3">R3-111a-1</strain>
    </source>
</reference>
<dbReference type="AlphaFoldDB" id="J3P721"/>
<organism evidence="2">
    <name type="scientific">Gaeumannomyces tritici (strain R3-111a-1)</name>
    <name type="common">Wheat and barley take-all root rot fungus</name>
    <name type="synonym">Gaeumannomyces graminis var. tritici</name>
    <dbReference type="NCBI Taxonomy" id="644352"/>
    <lineage>
        <taxon>Eukaryota</taxon>
        <taxon>Fungi</taxon>
        <taxon>Dikarya</taxon>
        <taxon>Ascomycota</taxon>
        <taxon>Pezizomycotina</taxon>
        <taxon>Sordariomycetes</taxon>
        <taxon>Sordariomycetidae</taxon>
        <taxon>Magnaporthales</taxon>
        <taxon>Magnaporthaceae</taxon>
        <taxon>Gaeumannomyces</taxon>
    </lineage>
</organism>
<accession>J3P721</accession>
<dbReference type="HOGENOM" id="CLU_1547676_0_0_1"/>
<protein>
    <submittedName>
        <fullName evidence="2 3">Uncharacterized protein</fullName>
    </submittedName>
</protein>
<dbReference type="RefSeq" id="XP_009225426.1">
    <property type="nucleotide sequence ID" value="XM_009227162.1"/>
</dbReference>
<name>J3P721_GAET3</name>
<dbReference type="GeneID" id="20349776"/>
<feature type="region of interest" description="Disordered" evidence="1">
    <location>
        <begin position="148"/>
        <end position="173"/>
    </location>
</feature>
<dbReference type="EnsemblFungi" id="EJT72452">
    <property type="protein sequence ID" value="EJT72452"/>
    <property type="gene ID" value="GGTG_09318"/>
</dbReference>
<sequence>MGIPEKGRFDYPLVVDLSHKAAVEAAAEQVRRAEVALDGFWGRVKVELERAGGMTGAIRDTFSSPLRRFASTAAAAATAASAKGQVKAKSSKTNGAAAKVNGEQGHINYAFIESYIPNRRREGQRKRWEYLGEDEAHVWRIVVPKPPASASALQKPGPYPRLGPHHVREHRPC</sequence>
<reference evidence="3" key="5">
    <citation type="submission" date="2018-04" db="UniProtKB">
        <authorList>
            <consortium name="EnsemblFungi"/>
        </authorList>
    </citation>
    <scope>IDENTIFICATION</scope>
    <source>
        <strain evidence="3">R3-111a-1</strain>
    </source>
</reference>